<dbReference type="EMBL" id="JAUJFL010000005">
    <property type="protein sequence ID" value="KAK2602240.1"/>
    <property type="molecule type" value="Genomic_DNA"/>
</dbReference>
<accession>A0AAD9VZU8</accession>
<evidence type="ECO:0000259" key="2">
    <source>
        <dbReference type="PROSITE" id="PS50011"/>
    </source>
</evidence>
<dbReference type="PROSITE" id="PS50011">
    <property type="entry name" value="PROTEIN_KINASE_DOM"/>
    <property type="match status" value="1"/>
</dbReference>
<sequence length="515" mass="57974">MADQQDQGQDEGQNLSWPELFRLRQTIDFFDNFWKKQKRWEPNERVPIFERLPIPFWDPPRPDPAYRNPQVTQDDASGRNVPFHHSPRTDSGSDSPMVDQMRRFFEGLNMGYTMVKVLGAGSQGVAVLFDFNGEKIVMKWSTELRAMVTELWANRKMVGARHIVQRKWRPALLEMGLDRDGERIEDILVLAHLSHYKQELNDIVGRVPLMGLLRKISQQRPYLKDSELWNVFLCLFRACVGLAYPDRWAPQGYVPGQGDAPDQEEFVPVDATGRALPTDLGIINFDMNDRNVMIGDFSNTIPPEHPHNPVPVVKVGDLGVVSRFLPEHRNDFTACVMGRIRGNMWCNSPEQFTDTWKNVDSMESLAADDVAGKFDWWSNLWQVGRLMAIMITGMQPDVPPSCRRCPIIKLDGTTQMIWTYAGHLVGPDYDRYDPLLRSTVAWCLAHRPMDRPQILELETLLMAAVAVDRSATEGPDRTTIASLLGSVPPATTQVPSGLVVPAAGPAPGPAGPAGP</sequence>
<dbReference type="GO" id="GO:0004672">
    <property type="term" value="F:protein kinase activity"/>
    <property type="evidence" value="ECO:0007669"/>
    <property type="project" value="InterPro"/>
</dbReference>
<reference evidence="3" key="1">
    <citation type="submission" date="2023-06" db="EMBL/GenBank/DDBJ databases">
        <authorList>
            <person name="Noh H."/>
        </authorList>
    </citation>
    <scope>NUCLEOTIDE SEQUENCE</scope>
    <source>
        <strain evidence="3">DUCC20226</strain>
    </source>
</reference>
<dbReference type="InterPro" id="IPR011009">
    <property type="entry name" value="Kinase-like_dom_sf"/>
</dbReference>
<evidence type="ECO:0000313" key="3">
    <source>
        <dbReference type="EMBL" id="KAK2602240.1"/>
    </source>
</evidence>
<feature type="domain" description="Protein kinase" evidence="2">
    <location>
        <begin position="112"/>
        <end position="461"/>
    </location>
</feature>
<evidence type="ECO:0000313" key="4">
    <source>
        <dbReference type="Proteomes" id="UP001265746"/>
    </source>
</evidence>
<dbReference type="Proteomes" id="UP001265746">
    <property type="component" value="Unassembled WGS sequence"/>
</dbReference>
<dbReference type="GO" id="GO:0005524">
    <property type="term" value="F:ATP binding"/>
    <property type="evidence" value="ECO:0007669"/>
    <property type="project" value="InterPro"/>
</dbReference>
<dbReference type="SUPFAM" id="SSF56112">
    <property type="entry name" value="Protein kinase-like (PK-like)"/>
    <property type="match status" value="1"/>
</dbReference>
<comment type="caution">
    <text evidence="3">The sequence shown here is derived from an EMBL/GenBank/DDBJ whole genome shotgun (WGS) entry which is preliminary data.</text>
</comment>
<protein>
    <recommendedName>
        <fullName evidence="2">Protein kinase domain-containing protein</fullName>
    </recommendedName>
</protein>
<gene>
    <name evidence="3" type="ORF">N8I77_008790</name>
</gene>
<dbReference type="AlphaFoldDB" id="A0AAD9VZU8"/>
<feature type="region of interest" description="Disordered" evidence="1">
    <location>
        <begin position="59"/>
        <end position="96"/>
    </location>
</feature>
<dbReference type="Gene3D" id="1.10.510.10">
    <property type="entry name" value="Transferase(Phosphotransferase) domain 1"/>
    <property type="match status" value="1"/>
</dbReference>
<name>A0AAD9VZU8_PHOAM</name>
<proteinExistence type="predicted"/>
<dbReference type="InterPro" id="IPR000719">
    <property type="entry name" value="Prot_kinase_dom"/>
</dbReference>
<keyword evidence="4" id="KW-1185">Reference proteome</keyword>
<evidence type="ECO:0000256" key="1">
    <source>
        <dbReference type="SAM" id="MobiDB-lite"/>
    </source>
</evidence>
<organism evidence="3 4">
    <name type="scientific">Phomopsis amygdali</name>
    <name type="common">Fusicoccum amygdali</name>
    <dbReference type="NCBI Taxonomy" id="1214568"/>
    <lineage>
        <taxon>Eukaryota</taxon>
        <taxon>Fungi</taxon>
        <taxon>Dikarya</taxon>
        <taxon>Ascomycota</taxon>
        <taxon>Pezizomycotina</taxon>
        <taxon>Sordariomycetes</taxon>
        <taxon>Sordariomycetidae</taxon>
        <taxon>Diaporthales</taxon>
        <taxon>Diaporthaceae</taxon>
        <taxon>Diaporthe</taxon>
    </lineage>
</organism>